<dbReference type="Proteomes" id="UP000198838">
    <property type="component" value="Unassembled WGS sequence"/>
</dbReference>
<sequence>MNEKEIVKIIMKKTNTTQGDLQRKLGLKSQASISSYLKTDAMKVDKLVDLLNAMGGKLIIHTDDEEWEVRPSVLTSDLDSLLS</sequence>
<accession>A0A1I0YQ52</accession>
<name>A0A1I0YQ52_9FIRM</name>
<dbReference type="InterPro" id="IPR010982">
    <property type="entry name" value="Lambda_DNA-bd_dom_sf"/>
</dbReference>
<organism evidence="1 2">
    <name type="scientific">Acetitomaculum ruminis DSM 5522</name>
    <dbReference type="NCBI Taxonomy" id="1120918"/>
    <lineage>
        <taxon>Bacteria</taxon>
        <taxon>Bacillati</taxon>
        <taxon>Bacillota</taxon>
        <taxon>Clostridia</taxon>
        <taxon>Lachnospirales</taxon>
        <taxon>Lachnospiraceae</taxon>
        <taxon>Acetitomaculum</taxon>
    </lineage>
</organism>
<gene>
    <name evidence="1" type="ORF">SAMN05216249_1117</name>
</gene>
<dbReference type="EMBL" id="FOJY01000011">
    <property type="protein sequence ID" value="SFB15454.1"/>
    <property type="molecule type" value="Genomic_DNA"/>
</dbReference>
<reference evidence="1 2" key="1">
    <citation type="submission" date="2016-10" db="EMBL/GenBank/DDBJ databases">
        <authorList>
            <person name="de Groot N.N."/>
        </authorList>
    </citation>
    <scope>NUCLEOTIDE SEQUENCE [LARGE SCALE GENOMIC DNA]</scope>
    <source>
        <strain evidence="1 2">DSM 5522</strain>
    </source>
</reference>
<evidence type="ECO:0000313" key="2">
    <source>
        <dbReference type="Proteomes" id="UP000198838"/>
    </source>
</evidence>
<protein>
    <recommendedName>
        <fullName evidence="3">HTH cro/C1-type domain-containing protein</fullName>
    </recommendedName>
</protein>
<dbReference type="AlphaFoldDB" id="A0A1I0YQ52"/>
<evidence type="ECO:0008006" key="3">
    <source>
        <dbReference type="Google" id="ProtNLM"/>
    </source>
</evidence>
<proteinExistence type="predicted"/>
<dbReference type="GO" id="GO:0003677">
    <property type="term" value="F:DNA binding"/>
    <property type="evidence" value="ECO:0007669"/>
    <property type="project" value="InterPro"/>
</dbReference>
<keyword evidence="2" id="KW-1185">Reference proteome</keyword>
<dbReference type="RefSeq" id="WP_143088290.1">
    <property type="nucleotide sequence ID" value="NZ_FOJY01000011.1"/>
</dbReference>
<dbReference type="SUPFAM" id="SSF47413">
    <property type="entry name" value="lambda repressor-like DNA-binding domains"/>
    <property type="match status" value="1"/>
</dbReference>
<dbReference type="Gene3D" id="1.10.260.40">
    <property type="entry name" value="lambda repressor-like DNA-binding domains"/>
    <property type="match status" value="1"/>
</dbReference>
<dbReference type="STRING" id="1120918.SAMN05216249_1117"/>
<evidence type="ECO:0000313" key="1">
    <source>
        <dbReference type="EMBL" id="SFB15454.1"/>
    </source>
</evidence>